<feature type="transmembrane region" description="Helical" evidence="2">
    <location>
        <begin position="28"/>
        <end position="45"/>
    </location>
</feature>
<keyword evidence="2" id="KW-1133">Transmembrane helix</keyword>
<gene>
    <name evidence="3" type="ORF">GCM10009823_08600</name>
</gene>
<dbReference type="Pfam" id="PF11298">
    <property type="entry name" value="DUF3099"/>
    <property type="match status" value="1"/>
</dbReference>
<feature type="region of interest" description="Disordered" evidence="1">
    <location>
        <begin position="79"/>
        <end position="126"/>
    </location>
</feature>
<feature type="transmembrane region" description="Helical" evidence="2">
    <location>
        <begin position="51"/>
        <end position="71"/>
    </location>
</feature>
<dbReference type="Proteomes" id="UP001500984">
    <property type="component" value="Unassembled WGS sequence"/>
</dbReference>
<reference evidence="4" key="1">
    <citation type="journal article" date="2019" name="Int. J. Syst. Evol. Microbiol.">
        <title>The Global Catalogue of Microorganisms (GCM) 10K type strain sequencing project: providing services to taxonomists for standard genome sequencing and annotation.</title>
        <authorList>
            <consortium name="The Broad Institute Genomics Platform"/>
            <consortium name="The Broad Institute Genome Sequencing Center for Infectious Disease"/>
            <person name="Wu L."/>
            <person name="Ma J."/>
        </authorList>
    </citation>
    <scope>NUCLEOTIDE SEQUENCE [LARGE SCALE GENOMIC DNA]</scope>
    <source>
        <strain evidence="4">JCM 15900</strain>
    </source>
</reference>
<evidence type="ECO:0000313" key="3">
    <source>
        <dbReference type="EMBL" id="GAA2091463.1"/>
    </source>
</evidence>
<keyword evidence="4" id="KW-1185">Reference proteome</keyword>
<dbReference type="EMBL" id="BAAAPZ010000002">
    <property type="protein sequence ID" value="GAA2091463.1"/>
    <property type="molecule type" value="Genomic_DNA"/>
</dbReference>
<keyword evidence="2" id="KW-0812">Transmembrane</keyword>
<feature type="compositionally biased region" description="Acidic residues" evidence="1">
    <location>
        <begin position="113"/>
        <end position="126"/>
    </location>
</feature>
<comment type="caution">
    <text evidence="3">The sequence shown here is derived from an EMBL/GenBank/DDBJ whole genome shotgun (WGS) entry which is preliminary data.</text>
</comment>
<protein>
    <recommendedName>
        <fullName evidence="5">DUF3099 domain-containing protein</fullName>
    </recommendedName>
</protein>
<sequence>MVERREPTSVTEAQESADKDFRNRVRRYTISMIIRVICLVLAFATTGWLRWVMVAGAVVLPYVAVLIANAANERQVSYTMSEYTPPPPQALTDAPADEPAPGTGSGTTPPESETIEGEVVEDDRDS</sequence>
<name>A0ABP5I4U2_9MICO</name>
<dbReference type="InterPro" id="IPR021449">
    <property type="entry name" value="DUF3099"/>
</dbReference>
<dbReference type="RefSeq" id="WP_344335451.1">
    <property type="nucleotide sequence ID" value="NZ_BAAAPZ010000002.1"/>
</dbReference>
<evidence type="ECO:0008006" key="5">
    <source>
        <dbReference type="Google" id="ProtNLM"/>
    </source>
</evidence>
<accession>A0ABP5I4U2</accession>
<evidence type="ECO:0000313" key="4">
    <source>
        <dbReference type="Proteomes" id="UP001500984"/>
    </source>
</evidence>
<proteinExistence type="predicted"/>
<evidence type="ECO:0000256" key="2">
    <source>
        <dbReference type="SAM" id="Phobius"/>
    </source>
</evidence>
<keyword evidence="2" id="KW-0472">Membrane</keyword>
<evidence type="ECO:0000256" key="1">
    <source>
        <dbReference type="SAM" id="MobiDB-lite"/>
    </source>
</evidence>
<organism evidence="3 4">
    <name type="scientific">Brevibacterium salitolerans</name>
    <dbReference type="NCBI Taxonomy" id="1403566"/>
    <lineage>
        <taxon>Bacteria</taxon>
        <taxon>Bacillati</taxon>
        <taxon>Actinomycetota</taxon>
        <taxon>Actinomycetes</taxon>
        <taxon>Micrococcales</taxon>
        <taxon>Brevibacteriaceae</taxon>
        <taxon>Brevibacterium</taxon>
    </lineage>
</organism>
<feature type="compositionally biased region" description="Low complexity" evidence="1">
    <location>
        <begin position="99"/>
        <end position="112"/>
    </location>
</feature>